<keyword evidence="1" id="KW-1133">Transmembrane helix</keyword>
<comment type="caution">
    <text evidence="3">The sequence shown here is derived from an EMBL/GenBank/DDBJ whole genome shotgun (WGS) entry which is preliminary data.</text>
</comment>
<accession>A0A5B0M9U1</accession>
<evidence type="ECO:0000313" key="2">
    <source>
        <dbReference type="EMBL" id="KAA1066223.1"/>
    </source>
</evidence>
<organism evidence="3 5">
    <name type="scientific">Puccinia graminis f. sp. tritici</name>
    <dbReference type="NCBI Taxonomy" id="56615"/>
    <lineage>
        <taxon>Eukaryota</taxon>
        <taxon>Fungi</taxon>
        <taxon>Dikarya</taxon>
        <taxon>Basidiomycota</taxon>
        <taxon>Pucciniomycotina</taxon>
        <taxon>Pucciniomycetes</taxon>
        <taxon>Pucciniales</taxon>
        <taxon>Pucciniaceae</taxon>
        <taxon>Puccinia</taxon>
    </lineage>
</organism>
<dbReference type="Proteomes" id="UP000324748">
    <property type="component" value="Unassembled WGS sequence"/>
</dbReference>
<reference evidence="4 5" key="1">
    <citation type="submission" date="2019-05" db="EMBL/GenBank/DDBJ databases">
        <title>Emergence of the Ug99 lineage of the wheat stem rust pathogen through somatic hybridization.</title>
        <authorList>
            <person name="Li F."/>
            <person name="Upadhyaya N.M."/>
            <person name="Sperschneider J."/>
            <person name="Matny O."/>
            <person name="Nguyen-Phuc H."/>
            <person name="Mago R."/>
            <person name="Raley C."/>
            <person name="Miller M.E."/>
            <person name="Silverstein K.A.T."/>
            <person name="Henningsen E."/>
            <person name="Hirsch C.D."/>
            <person name="Visser B."/>
            <person name="Pretorius Z.A."/>
            <person name="Steffenson B.J."/>
            <person name="Schwessinger B."/>
            <person name="Dodds P.N."/>
            <person name="Figueroa M."/>
        </authorList>
    </citation>
    <scope>NUCLEOTIDE SEQUENCE [LARGE SCALE GENOMIC DNA]</scope>
    <source>
        <strain evidence="2">21-0</strain>
        <strain evidence="3 5">Ug99</strain>
    </source>
</reference>
<evidence type="ECO:0000313" key="3">
    <source>
        <dbReference type="EMBL" id="KAA1072698.1"/>
    </source>
</evidence>
<dbReference type="EMBL" id="VSWC01000196">
    <property type="protein sequence ID" value="KAA1066223.1"/>
    <property type="molecule type" value="Genomic_DNA"/>
</dbReference>
<gene>
    <name evidence="2" type="ORF">PGT21_025568</name>
    <name evidence="3" type="ORF">PGTUg99_019590</name>
</gene>
<keyword evidence="1" id="KW-0812">Transmembrane</keyword>
<evidence type="ECO:0000313" key="4">
    <source>
        <dbReference type="Proteomes" id="UP000324748"/>
    </source>
</evidence>
<name>A0A5B0M9U1_PUCGR</name>
<feature type="transmembrane region" description="Helical" evidence="1">
    <location>
        <begin position="12"/>
        <end position="32"/>
    </location>
</feature>
<keyword evidence="4" id="KW-1185">Reference proteome</keyword>
<keyword evidence="1" id="KW-0472">Membrane</keyword>
<feature type="transmembrane region" description="Helical" evidence="1">
    <location>
        <begin position="119"/>
        <end position="136"/>
    </location>
</feature>
<evidence type="ECO:0000313" key="5">
    <source>
        <dbReference type="Proteomes" id="UP000325313"/>
    </source>
</evidence>
<dbReference type="AlphaFoldDB" id="A0A5B0M9U1"/>
<proteinExistence type="predicted"/>
<dbReference type="EMBL" id="VDEP01000477">
    <property type="protein sequence ID" value="KAA1072698.1"/>
    <property type="molecule type" value="Genomic_DNA"/>
</dbReference>
<evidence type="ECO:0000256" key="1">
    <source>
        <dbReference type="SAM" id="Phobius"/>
    </source>
</evidence>
<dbReference type="OrthoDB" id="2516998at2759"/>
<sequence length="137" mass="13566">MLFGNLSQLLRLSILIVITISVSQISSFPQYLTSDPYGGGFNNGGIRGNGYYGGTGIGGGGLGGFGGGGLGLNSGFGGGLGGGLGGGFGGGLGGGFGNRGYGYYSDASSIQTPLNSNKLYWKSLLSLAVTGMFLLLC</sequence>
<dbReference type="Proteomes" id="UP000325313">
    <property type="component" value="Unassembled WGS sequence"/>
</dbReference>
<protein>
    <submittedName>
        <fullName evidence="3">Uncharacterized protein</fullName>
    </submittedName>
</protein>